<evidence type="ECO:0000313" key="9">
    <source>
        <dbReference type="Proteomes" id="UP000242699"/>
    </source>
</evidence>
<evidence type="ECO:0000256" key="3">
    <source>
        <dbReference type="ARBA" id="ARBA00022692"/>
    </source>
</evidence>
<dbReference type="GO" id="GO:0005886">
    <property type="term" value="C:plasma membrane"/>
    <property type="evidence" value="ECO:0007669"/>
    <property type="project" value="UniProtKB-SubCell"/>
</dbReference>
<feature type="transmembrane region" description="Helical" evidence="6">
    <location>
        <begin position="43"/>
        <end position="65"/>
    </location>
</feature>
<organism evidence="8 9">
    <name type="scientific">Sulfobacillus benefaciens</name>
    <dbReference type="NCBI Taxonomy" id="453960"/>
    <lineage>
        <taxon>Bacteria</taxon>
        <taxon>Bacillati</taxon>
        <taxon>Bacillota</taxon>
        <taxon>Clostridia</taxon>
        <taxon>Eubacteriales</taxon>
        <taxon>Clostridiales Family XVII. Incertae Sedis</taxon>
        <taxon>Sulfobacillus</taxon>
    </lineage>
</organism>
<feature type="transmembrane region" description="Helical" evidence="6">
    <location>
        <begin position="77"/>
        <end position="96"/>
    </location>
</feature>
<dbReference type="AlphaFoldDB" id="A0A2T2XB14"/>
<feature type="transmembrane region" description="Helical" evidence="6">
    <location>
        <begin position="364"/>
        <end position="383"/>
    </location>
</feature>
<feature type="transmembrane region" description="Helical" evidence="6">
    <location>
        <begin position="244"/>
        <end position="264"/>
    </location>
</feature>
<dbReference type="SUPFAM" id="SSF103473">
    <property type="entry name" value="MFS general substrate transporter"/>
    <property type="match status" value="1"/>
</dbReference>
<dbReference type="InterPro" id="IPR020846">
    <property type="entry name" value="MFS_dom"/>
</dbReference>
<accession>A0A2T2XB14</accession>
<evidence type="ECO:0000259" key="7">
    <source>
        <dbReference type="PROSITE" id="PS50850"/>
    </source>
</evidence>
<keyword evidence="2" id="KW-0813">Transport</keyword>
<feature type="transmembrane region" description="Helical" evidence="6">
    <location>
        <begin position="135"/>
        <end position="159"/>
    </location>
</feature>
<evidence type="ECO:0000256" key="4">
    <source>
        <dbReference type="ARBA" id="ARBA00022989"/>
    </source>
</evidence>
<keyword evidence="4 6" id="KW-1133">Transmembrane helix</keyword>
<dbReference type="PANTHER" id="PTHR23518">
    <property type="entry name" value="C-METHYLTRANSFERASE"/>
    <property type="match status" value="1"/>
</dbReference>
<feature type="transmembrane region" description="Helical" evidence="6">
    <location>
        <begin position="165"/>
        <end position="185"/>
    </location>
</feature>
<dbReference type="EMBL" id="PXYT01000001">
    <property type="protein sequence ID" value="PSR31701.1"/>
    <property type="molecule type" value="Genomic_DNA"/>
</dbReference>
<dbReference type="PANTHER" id="PTHR23518:SF2">
    <property type="entry name" value="MAJOR FACILITATOR SUPERFAMILY TRANSPORTER"/>
    <property type="match status" value="1"/>
</dbReference>
<dbReference type="GO" id="GO:0022857">
    <property type="term" value="F:transmembrane transporter activity"/>
    <property type="evidence" value="ECO:0007669"/>
    <property type="project" value="InterPro"/>
</dbReference>
<feature type="transmembrane region" description="Helical" evidence="6">
    <location>
        <begin position="276"/>
        <end position="294"/>
    </location>
</feature>
<reference evidence="8 9" key="1">
    <citation type="journal article" date="2014" name="BMC Genomics">
        <title>Comparison of environmental and isolate Sulfobacillus genomes reveals diverse carbon, sulfur, nitrogen, and hydrogen metabolisms.</title>
        <authorList>
            <person name="Justice N.B."/>
            <person name="Norman A."/>
            <person name="Brown C.T."/>
            <person name="Singh A."/>
            <person name="Thomas B.C."/>
            <person name="Banfield J.F."/>
        </authorList>
    </citation>
    <scope>NUCLEOTIDE SEQUENCE [LARGE SCALE GENOMIC DNA]</scope>
    <source>
        <strain evidence="8">AMDSBA1</strain>
    </source>
</reference>
<evidence type="ECO:0000256" key="6">
    <source>
        <dbReference type="SAM" id="Phobius"/>
    </source>
</evidence>
<feature type="domain" description="Major facilitator superfamily (MFS) profile" evidence="7">
    <location>
        <begin position="11"/>
        <end position="387"/>
    </location>
</feature>
<dbReference type="PROSITE" id="PS50850">
    <property type="entry name" value="MFS"/>
    <property type="match status" value="1"/>
</dbReference>
<dbReference type="Gene3D" id="1.20.1250.20">
    <property type="entry name" value="MFS general substrate transporter like domains"/>
    <property type="match status" value="1"/>
</dbReference>
<evidence type="ECO:0000256" key="5">
    <source>
        <dbReference type="ARBA" id="ARBA00023136"/>
    </source>
</evidence>
<evidence type="ECO:0000256" key="2">
    <source>
        <dbReference type="ARBA" id="ARBA00022448"/>
    </source>
</evidence>
<dbReference type="CDD" id="cd17325">
    <property type="entry name" value="MFS_MdtG_SLC18_like"/>
    <property type="match status" value="1"/>
</dbReference>
<feature type="transmembrane region" description="Helical" evidence="6">
    <location>
        <begin position="12"/>
        <end position="37"/>
    </location>
</feature>
<comment type="caution">
    <text evidence="8">The sequence shown here is derived from an EMBL/GenBank/DDBJ whole genome shotgun (WGS) entry which is preliminary data.</text>
</comment>
<sequence length="401" mass="43401">MRFFKYEGKGSIWPLLVASMVIQSGFGTILPLLPLFVHDRGMPLTWLGFMAALYALIAFLGQLLFGPLSDRWGRRPFLILGTCLSALGTALFLLPVPPGYYLLFRSLQGMGAAAFLPAANALVADYVDEDGRGRAYALMSSFYMAGFAVGPMIGGLATATGRLTAPFWVGTALDLLALFAIIFGITDSPAPPRFHHTGRREQTNHIDWRNLMAWLLINFAWMGLGGMYDVSWSIYMRNIGAGPLLISLSWTLFALPYLLFNFLAGRLADSSASRPLLIYGGAVLNGVIVILYTLSHYPWLSIALSSLEAIAMSLITPALNADVMSLATAATRGRIQGIFQSAGTLGAFVLALLSGYLLPYGAAAAFRVGALVLFLFITMAFVWQRMTGTRVSSRNPSVGPD</sequence>
<feature type="transmembrane region" description="Helical" evidence="6">
    <location>
        <begin position="102"/>
        <end position="123"/>
    </location>
</feature>
<keyword evidence="5 6" id="KW-0472">Membrane</keyword>
<proteinExistence type="predicted"/>
<evidence type="ECO:0000313" key="8">
    <source>
        <dbReference type="EMBL" id="PSR31701.1"/>
    </source>
</evidence>
<dbReference type="InterPro" id="IPR036259">
    <property type="entry name" value="MFS_trans_sf"/>
</dbReference>
<dbReference type="PRINTS" id="PR01035">
    <property type="entry name" value="TCRTETA"/>
</dbReference>
<keyword evidence="3 6" id="KW-0812">Transmembrane</keyword>
<dbReference type="InterPro" id="IPR001958">
    <property type="entry name" value="Tet-R_TetA/multi-R_MdtG-like"/>
</dbReference>
<feature type="transmembrane region" description="Helical" evidence="6">
    <location>
        <begin position="206"/>
        <end position="224"/>
    </location>
</feature>
<evidence type="ECO:0000256" key="1">
    <source>
        <dbReference type="ARBA" id="ARBA00004651"/>
    </source>
</evidence>
<gene>
    <name evidence="8" type="ORF">C7B43_00295</name>
</gene>
<dbReference type="Pfam" id="PF07690">
    <property type="entry name" value="MFS_1"/>
    <property type="match status" value="1"/>
</dbReference>
<dbReference type="InterPro" id="IPR011701">
    <property type="entry name" value="MFS"/>
</dbReference>
<comment type="subcellular location">
    <subcellularLocation>
        <location evidence="1">Cell membrane</location>
        <topology evidence="1">Multi-pass membrane protein</topology>
    </subcellularLocation>
</comment>
<name>A0A2T2XB14_9FIRM</name>
<protein>
    <submittedName>
        <fullName evidence="8">MFS transporter</fullName>
    </submittedName>
</protein>
<dbReference type="Proteomes" id="UP000242699">
    <property type="component" value="Unassembled WGS sequence"/>
</dbReference>
<feature type="transmembrane region" description="Helical" evidence="6">
    <location>
        <begin position="339"/>
        <end position="358"/>
    </location>
</feature>